<proteinExistence type="predicted"/>
<sequence length="113" mass="12959">MKVYHIFFVILRLLVAIQVVLVVFKKKSFSPSIKVIIDSVLKLSLGLFIIIFFYFHNVGLDPWDIYVLQFSGILIIVDIDYASLLDVIGKVSPSISKNLEILKTIQRYPKSQN</sequence>
<keyword evidence="1" id="KW-0812">Transmembrane</keyword>
<dbReference type="AlphaFoldDB" id="A0A6C0ANT3"/>
<dbReference type="EMBL" id="MN740730">
    <property type="protein sequence ID" value="QHS81153.1"/>
    <property type="molecule type" value="Genomic_DNA"/>
</dbReference>
<evidence type="ECO:0000256" key="1">
    <source>
        <dbReference type="SAM" id="Phobius"/>
    </source>
</evidence>
<feature type="transmembrane region" description="Helical" evidence="1">
    <location>
        <begin position="6"/>
        <end position="24"/>
    </location>
</feature>
<organism evidence="2">
    <name type="scientific">viral metagenome</name>
    <dbReference type="NCBI Taxonomy" id="1070528"/>
    <lineage>
        <taxon>unclassified sequences</taxon>
        <taxon>metagenomes</taxon>
        <taxon>organismal metagenomes</taxon>
    </lineage>
</organism>
<protein>
    <submittedName>
        <fullName evidence="2">Uncharacterized protein</fullName>
    </submittedName>
</protein>
<name>A0A6C0ANT3_9ZZZZ</name>
<keyword evidence="1" id="KW-0472">Membrane</keyword>
<feature type="transmembrane region" description="Helical" evidence="1">
    <location>
        <begin position="67"/>
        <end position="88"/>
    </location>
</feature>
<evidence type="ECO:0000313" key="2">
    <source>
        <dbReference type="EMBL" id="QHS81153.1"/>
    </source>
</evidence>
<reference evidence="2" key="1">
    <citation type="journal article" date="2020" name="Nature">
        <title>Giant virus diversity and host interactions through global metagenomics.</title>
        <authorList>
            <person name="Schulz F."/>
            <person name="Roux S."/>
            <person name="Paez-Espino D."/>
            <person name="Jungbluth S."/>
            <person name="Walsh D.A."/>
            <person name="Denef V.J."/>
            <person name="McMahon K.D."/>
            <person name="Konstantinidis K.T."/>
            <person name="Eloe-Fadrosh E.A."/>
            <person name="Kyrpides N.C."/>
            <person name="Woyke T."/>
        </authorList>
    </citation>
    <scope>NUCLEOTIDE SEQUENCE</scope>
    <source>
        <strain evidence="2">GVMAG-S-1101161-73</strain>
    </source>
</reference>
<accession>A0A6C0ANT3</accession>
<keyword evidence="1" id="KW-1133">Transmembrane helix</keyword>
<feature type="transmembrane region" description="Helical" evidence="1">
    <location>
        <begin position="36"/>
        <end position="55"/>
    </location>
</feature>